<dbReference type="AlphaFoldDB" id="U1LR22"/>
<evidence type="ECO:0000313" key="3">
    <source>
        <dbReference type="EMBL" id="ERG64507.1"/>
    </source>
</evidence>
<feature type="compositionally biased region" description="Low complexity" evidence="1">
    <location>
        <begin position="161"/>
        <end position="201"/>
    </location>
</feature>
<feature type="region of interest" description="Disordered" evidence="1">
    <location>
        <begin position="91"/>
        <end position="126"/>
    </location>
</feature>
<keyword evidence="2" id="KW-1133">Transmembrane helix</keyword>
<dbReference type="OrthoDB" id="5125944at2"/>
<protein>
    <submittedName>
        <fullName evidence="3">Uncharacterized protein</fullName>
    </submittedName>
</protein>
<organism evidence="3 4">
    <name type="scientific">Agrococcus pavilionensis RW1</name>
    <dbReference type="NCBI Taxonomy" id="1330458"/>
    <lineage>
        <taxon>Bacteria</taxon>
        <taxon>Bacillati</taxon>
        <taxon>Actinomycetota</taxon>
        <taxon>Actinomycetes</taxon>
        <taxon>Micrococcales</taxon>
        <taxon>Microbacteriaceae</taxon>
        <taxon>Agrococcus</taxon>
    </lineage>
</organism>
<keyword evidence="4" id="KW-1185">Reference proteome</keyword>
<dbReference type="RefSeq" id="WP_021010396.1">
    <property type="nucleotide sequence ID" value="NZ_ASHR01000021.1"/>
</dbReference>
<evidence type="ECO:0000256" key="1">
    <source>
        <dbReference type="SAM" id="MobiDB-lite"/>
    </source>
</evidence>
<dbReference type="Proteomes" id="UP000016462">
    <property type="component" value="Unassembled WGS sequence"/>
</dbReference>
<feature type="transmembrane region" description="Helical" evidence="2">
    <location>
        <begin position="57"/>
        <end position="79"/>
    </location>
</feature>
<keyword evidence="2" id="KW-0812">Transmembrane</keyword>
<comment type="caution">
    <text evidence="3">The sequence shown here is derived from an EMBL/GenBank/DDBJ whole genome shotgun (WGS) entry which is preliminary data.</text>
</comment>
<evidence type="ECO:0000256" key="2">
    <source>
        <dbReference type="SAM" id="Phobius"/>
    </source>
</evidence>
<keyword evidence="2" id="KW-0472">Membrane</keyword>
<feature type="region of interest" description="Disordered" evidence="1">
    <location>
        <begin position="267"/>
        <end position="290"/>
    </location>
</feature>
<feature type="compositionally biased region" description="Polar residues" evidence="1">
    <location>
        <begin position="146"/>
        <end position="160"/>
    </location>
</feature>
<feature type="transmembrane region" description="Helical" evidence="2">
    <location>
        <begin position="12"/>
        <end position="37"/>
    </location>
</feature>
<evidence type="ECO:0000313" key="4">
    <source>
        <dbReference type="Proteomes" id="UP000016462"/>
    </source>
</evidence>
<proteinExistence type="predicted"/>
<feature type="compositionally biased region" description="Low complexity" evidence="1">
    <location>
        <begin position="279"/>
        <end position="290"/>
    </location>
</feature>
<reference evidence="3 4" key="1">
    <citation type="journal article" date="2013" name="Genome Announc.">
        <title>First draft genome sequence from a member of the genus agrococcus, isolated from modern microbialites.</title>
        <authorList>
            <person name="White R.A.III."/>
            <person name="Grassa C.J."/>
            <person name="Suttle C.A."/>
        </authorList>
    </citation>
    <scope>NUCLEOTIDE SEQUENCE [LARGE SCALE GENOMIC DNA]</scope>
    <source>
        <strain evidence="3 4">RW1</strain>
    </source>
</reference>
<dbReference type="EMBL" id="ASHR01000021">
    <property type="protein sequence ID" value="ERG64507.1"/>
    <property type="molecule type" value="Genomic_DNA"/>
</dbReference>
<name>U1LR22_9MICO</name>
<sequence length="306" mass="33370">MAQVVRPQGFIGPIVLLIVGIVLLFNGVPALIQWIGWVAQVSLVTGVERALEQAGGPLLLAAGATFIGFLLLRGGWNALMGLARSASKRAQEQVRTGAQQVRREVDQRRTQVSAQAQHLQDRVPQSWRERIDAAAREVEAERARRSGQQPNVYANSQWQSPQQQRPAQQAPAQQRPQQAPGQQAGQQRPAAQPQRQQAPGADRLARIEELRGRVGERLERQASQSPQAAKQAAAQVKRAAEMAAARAQRGVESSVDPEVQALVGRLDLADAERVRRRGSSLTSSSLSTSALSKTSLTLNSLLRQRR</sequence>
<accession>U1LR22</accession>
<feature type="region of interest" description="Disordered" evidence="1">
    <location>
        <begin position="138"/>
        <end position="202"/>
    </location>
</feature>
<gene>
    <name evidence="3" type="ORF">L332_08595</name>
</gene>